<dbReference type="Pfam" id="PF00931">
    <property type="entry name" value="NB-ARC"/>
    <property type="match status" value="1"/>
</dbReference>
<dbReference type="SUPFAM" id="SSF52540">
    <property type="entry name" value="P-loop containing nucleoside triphosphate hydrolases"/>
    <property type="match status" value="1"/>
</dbReference>
<name>A0ABM4AFS2_ZIZJJ</name>
<evidence type="ECO:0000313" key="3">
    <source>
        <dbReference type="RefSeq" id="XP_060675578.1"/>
    </source>
</evidence>
<dbReference type="RefSeq" id="XP_060675578.1">
    <property type="nucleotide sequence ID" value="XM_060819595.1"/>
</dbReference>
<evidence type="ECO:0000313" key="2">
    <source>
        <dbReference type="Proteomes" id="UP001652623"/>
    </source>
</evidence>
<reference evidence="3" key="1">
    <citation type="submission" date="2025-08" db="UniProtKB">
        <authorList>
            <consortium name="RefSeq"/>
        </authorList>
    </citation>
    <scope>IDENTIFICATION</scope>
    <source>
        <tissue evidence="3">Seedling</tissue>
    </source>
</reference>
<dbReference type="Gene3D" id="3.40.50.300">
    <property type="entry name" value="P-loop containing nucleotide triphosphate hydrolases"/>
    <property type="match status" value="1"/>
</dbReference>
<protein>
    <submittedName>
        <fullName evidence="3">Probable disease resistance protein At5g47260</fullName>
    </submittedName>
</protein>
<gene>
    <name evidence="3" type="primary">LOC132804995</name>
</gene>
<keyword evidence="2" id="KW-1185">Reference proteome</keyword>
<sequence length="124" mass="14022">MVGVHGMLGADVEQILKAIAERADLKLDKETILEKALLLKNRFKLEKKFLIIVDDISNELKLEDVGIVFKSDEKVCKILFTSTFERVLSTKMGVDKLFQVGLSEEAEALNWFNHLVAKSLEKDS</sequence>
<feature type="domain" description="NB-ARC" evidence="1">
    <location>
        <begin position="13"/>
        <end position="118"/>
    </location>
</feature>
<dbReference type="InterPro" id="IPR002182">
    <property type="entry name" value="NB-ARC"/>
</dbReference>
<dbReference type="GeneID" id="132804995"/>
<evidence type="ECO:0000259" key="1">
    <source>
        <dbReference type="Pfam" id="PF00931"/>
    </source>
</evidence>
<proteinExistence type="predicted"/>
<accession>A0ABM4AFS2</accession>
<organism evidence="2 3">
    <name type="scientific">Ziziphus jujuba</name>
    <name type="common">Chinese jujube</name>
    <name type="synonym">Ziziphus sativa</name>
    <dbReference type="NCBI Taxonomy" id="326968"/>
    <lineage>
        <taxon>Eukaryota</taxon>
        <taxon>Viridiplantae</taxon>
        <taxon>Streptophyta</taxon>
        <taxon>Embryophyta</taxon>
        <taxon>Tracheophyta</taxon>
        <taxon>Spermatophyta</taxon>
        <taxon>Magnoliopsida</taxon>
        <taxon>eudicotyledons</taxon>
        <taxon>Gunneridae</taxon>
        <taxon>Pentapetalae</taxon>
        <taxon>rosids</taxon>
        <taxon>fabids</taxon>
        <taxon>Rosales</taxon>
        <taxon>Rhamnaceae</taxon>
        <taxon>Paliureae</taxon>
        <taxon>Ziziphus</taxon>
    </lineage>
</organism>
<dbReference type="Proteomes" id="UP001652623">
    <property type="component" value="Chromosome 8"/>
</dbReference>
<dbReference type="InterPro" id="IPR027417">
    <property type="entry name" value="P-loop_NTPase"/>
</dbReference>